<protein>
    <submittedName>
        <fullName evidence="7">Glycosyl hydrolase</fullName>
    </submittedName>
</protein>
<dbReference type="PANTHER" id="PTHR42715">
    <property type="entry name" value="BETA-GLUCOSIDASE"/>
    <property type="match status" value="1"/>
</dbReference>
<evidence type="ECO:0000256" key="3">
    <source>
        <dbReference type="ARBA" id="ARBA00023277"/>
    </source>
</evidence>
<dbReference type="GO" id="GO:0008422">
    <property type="term" value="F:beta-glucosidase activity"/>
    <property type="evidence" value="ECO:0007669"/>
    <property type="project" value="UniProtKB-ARBA"/>
</dbReference>
<reference evidence="7 8" key="1">
    <citation type="submission" date="2017-10" db="EMBL/GenBank/DDBJ databases">
        <title>Whole genome of Pedobacter ginsengisoli T01R-27 isolated from tomato rhizosphere.</title>
        <authorList>
            <person name="Weon H.-Y."/>
            <person name="Lee S.A."/>
            <person name="Sang M.K."/>
            <person name="Song J."/>
        </authorList>
    </citation>
    <scope>NUCLEOTIDE SEQUENCE [LARGE SCALE GENOMIC DNA]</scope>
    <source>
        <strain evidence="7 8">T01R-27</strain>
    </source>
</reference>
<dbReference type="EMBL" id="CP024091">
    <property type="protein sequence ID" value="ATP55402.1"/>
    <property type="molecule type" value="Genomic_DNA"/>
</dbReference>
<dbReference type="AlphaFoldDB" id="A0A2D1U1A4"/>
<dbReference type="SUPFAM" id="SSF51445">
    <property type="entry name" value="(Trans)glycosidases"/>
    <property type="match status" value="1"/>
</dbReference>
<evidence type="ECO:0000256" key="5">
    <source>
        <dbReference type="SAM" id="SignalP"/>
    </source>
</evidence>
<dbReference type="Pfam" id="PF01915">
    <property type="entry name" value="Glyco_hydro_3_C"/>
    <property type="match status" value="1"/>
</dbReference>
<proteinExistence type="inferred from homology"/>
<dbReference type="InterPro" id="IPR019800">
    <property type="entry name" value="Glyco_hydro_3_AS"/>
</dbReference>
<accession>A0A2D1U1A4</accession>
<sequence>MKSIFLAIAAIGASIMVHAQQQAIYLDVNKPIEERIESALSAMTTEEKVSLCYAQSKFSSKGVPRLGIPEIWTDDGPHGIREEVLWDEWGGAGWTNDSCTAFPALTCLSATFNPELSLLYGRSIGEEARYRNKTVLLGPGVNIYRTPLNGRNFEYLGEDPYLSSRMVVPYIQGVQSVGVAACVKHFALNNQEQWRGHINVDLSDRALHEIYLPAFKAAVQQAKVWSVMGAYNQFRGEYCCHNDLLLNKILKDDWKFDGMVVSDWGGVHNTDQAVRNGLDLEMGTYTDGLTTKGKFPYSDYYLANPFLKGIKERKYDIALLNDKARRILRLIFRTTMSANRPFGRFVSSQHSEAARKIAQEGIVLLKNEQHFFPVIAGKHKRIAVIGENASRSLVVGGGSSSLKVAYEQSPLDGLIAKYGKDHIVYSLGYASGPALYGREEPSKLNTDSLLTAAVELAKQADIVLFIGGLNKNHFQDCEGGDRQSLSLPFGQDKLIDALLKANKNTAVVLLSGNAVSMPWINKVPAIVQGWYLGSEAGNVLADVISGEVNPSGKLPFSFPKKLEDNAAHFYGKISYPGDSVNQYYKEDIMVGYRWFDTKKISPQFPFGFGLSYTSFDLGALSSDKLTYGKDEVIRIKFMVKNTGSRYGAEVAQLYVHDPVCTVPRPVKELKAFEKVFLQPGETKTVELALKAADLAFYDVDKQDWNVEAGDFILQLGNSSGNISQKLMISVK</sequence>
<dbReference type="SMART" id="SM01217">
    <property type="entry name" value="Fn3_like"/>
    <property type="match status" value="1"/>
</dbReference>
<dbReference type="InterPro" id="IPR017853">
    <property type="entry name" value="GH"/>
</dbReference>
<keyword evidence="5" id="KW-0732">Signal</keyword>
<dbReference type="OrthoDB" id="9758670at2"/>
<dbReference type="PANTHER" id="PTHR42715:SF10">
    <property type="entry name" value="BETA-GLUCOSIDASE"/>
    <property type="match status" value="1"/>
</dbReference>
<keyword evidence="8" id="KW-1185">Reference proteome</keyword>
<feature type="domain" description="Fibronectin type III-like" evidence="6">
    <location>
        <begin position="649"/>
        <end position="719"/>
    </location>
</feature>
<dbReference type="GO" id="GO:0005975">
    <property type="term" value="P:carbohydrate metabolic process"/>
    <property type="evidence" value="ECO:0007669"/>
    <property type="project" value="InterPro"/>
</dbReference>
<dbReference type="InterPro" id="IPR013783">
    <property type="entry name" value="Ig-like_fold"/>
</dbReference>
<dbReference type="SUPFAM" id="SSF52279">
    <property type="entry name" value="Beta-D-glucan exohydrolase, C-terminal domain"/>
    <property type="match status" value="1"/>
</dbReference>
<dbReference type="Gene3D" id="3.20.20.300">
    <property type="entry name" value="Glycoside hydrolase, family 3, N-terminal domain"/>
    <property type="match status" value="1"/>
</dbReference>
<organism evidence="7 8">
    <name type="scientific">Pedobacter ginsengisoli</name>
    <dbReference type="NCBI Taxonomy" id="363852"/>
    <lineage>
        <taxon>Bacteria</taxon>
        <taxon>Pseudomonadati</taxon>
        <taxon>Bacteroidota</taxon>
        <taxon>Sphingobacteriia</taxon>
        <taxon>Sphingobacteriales</taxon>
        <taxon>Sphingobacteriaceae</taxon>
        <taxon>Pedobacter</taxon>
    </lineage>
</organism>
<dbReference type="Gene3D" id="3.40.50.1700">
    <property type="entry name" value="Glycoside hydrolase family 3 C-terminal domain"/>
    <property type="match status" value="1"/>
</dbReference>
<dbReference type="InterPro" id="IPR050288">
    <property type="entry name" value="Cellulose_deg_GH3"/>
</dbReference>
<dbReference type="InterPro" id="IPR036881">
    <property type="entry name" value="Glyco_hydro_3_C_sf"/>
</dbReference>
<evidence type="ECO:0000256" key="2">
    <source>
        <dbReference type="ARBA" id="ARBA00022801"/>
    </source>
</evidence>
<dbReference type="Pfam" id="PF14310">
    <property type="entry name" value="Fn3-like"/>
    <property type="match status" value="1"/>
</dbReference>
<feature type="signal peptide" evidence="5">
    <location>
        <begin position="1"/>
        <end position="19"/>
    </location>
</feature>
<evidence type="ECO:0000313" key="8">
    <source>
        <dbReference type="Proteomes" id="UP000223749"/>
    </source>
</evidence>
<comment type="similarity">
    <text evidence="1 4">Belongs to the glycosyl hydrolase 3 family.</text>
</comment>
<dbReference type="KEGG" id="pgs:CPT03_02440"/>
<dbReference type="Pfam" id="PF00933">
    <property type="entry name" value="Glyco_hydro_3"/>
    <property type="match status" value="1"/>
</dbReference>
<evidence type="ECO:0000256" key="4">
    <source>
        <dbReference type="RuleBase" id="RU361161"/>
    </source>
</evidence>
<dbReference type="Gene3D" id="2.60.40.10">
    <property type="entry name" value="Immunoglobulins"/>
    <property type="match status" value="1"/>
</dbReference>
<gene>
    <name evidence="7" type="ORF">CPT03_02440</name>
</gene>
<keyword evidence="4" id="KW-0326">Glycosidase</keyword>
<dbReference type="FunFam" id="2.60.40.10:FF:000495">
    <property type="entry name" value="Periplasmic beta-glucosidase"/>
    <property type="match status" value="1"/>
</dbReference>
<dbReference type="PROSITE" id="PS00775">
    <property type="entry name" value="GLYCOSYL_HYDROL_F3"/>
    <property type="match status" value="1"/>
</dbReference>
<keyword evidence="3" id="KW-0119">Carbohydrate metabolism</keyword>
<keyword evidence="2 4" id="KW-0378">Hydrolase</keyword>
<feature type="chain" id="PRO_5013743103" evidence="5">
    <location>
        <begin position="20"/>
        <end position="731"/>
    </location>
</feature>
<evidence type="ECO:0000259" key="6">
    <source>
        <dbReference type="SMART" id="SM01217"/>
    </source>
</evidence>
<evidence type="ECO:0000256" key="1">
    <source>
        <dbReference type="ARBA" id="ARBA00005336"/>
    </source>
</evidence>
<dbReference type="RefSeq" id="WP_099437353.1">
    <property type="nucleotide sequence ID" value="NZ_CP024091.1"/>
</dbReference>
<dbReference type="PRINTS" id="PR00133">
    <property type="entry name" value="GLHYDRLASE3"/>
</dbReference>
<dbReference type="InterPro" id="IPR026891">
    <property type="entry name" value="Fn3-like"/>
</dbReference>
<name>A0A2D1U1A4_9SPHI</name>
<dbReference type="InterPro" id="IPR002772">
    <property type="entry name" value="Glyco_hydro_3_C"/>
</dbReference>
<dbReference type="InterPro" id="IPR001764">
    <property type="entry name" value="Glyco_hydro_3_N"/>
</dbReference>
<dbReference type="InterPro" id="IPR036962">
    <property type="entry name" value="Glyco_hydro_3_N_sf"/>
</dbReference>
<dbReference type="Proteomes" id="UP000223749">
    <property type="component" value="Chromosome"/>
</dbReference>
<evidence type="ECO:0000313" key="7">
    <source>
        <dbReference type="EMBL" id="ATP55402.1"/>
    </source>
</evidence>